<evidence type="ECO:0008006" key="4">
    <source>
        <dbReference type="Google" id="ProtNLM"/>
    </source>
</evidence>
<keyword evidence="3" id="KW-1185">Reference proteome</keyword>
<name>A0ABW3ZAA5_9HYPH</name>
<dbReference type="EMBL" id="JBHTMX010000170">
    <property type="protein sequence ID" value="MFD1333121.1"/>
    <property type="molecule type" value="Genomic_DNA"/>
</dbReference>
<protein>
    <recommendedName>
        <fullName evidence="4">Helicase</fullName>
    </recommendedName>
</protein>
<organism evidence="2 3">
    <name type="scientific">Methylopila musalis</name>
    <dbReference type="NCBI Taxonomy" id="1134781"/>
    <lineage>
        <taxon>Bacteria</taxon>
        <taxon>Pseudomonadati</taxon>
        <taxon>Pseudomonadota</taxon>
        <taxon>Alphaproteobacteria</taxon>
        <taxon>Hyphomicrobiales</taxon>
        <taxon>Methylopilaceae</taxon>
        <taxon>Methylopila</taxon>
    </lineage>
</organism>
<evidence type="ECO:0000313" key="3">
    <source>
        <dbReference type="Proteomes" id="UP001597171"/>
    </source>
</evidence>
<comment type="caution">
    <text evidence="2">The sequence shown here is derived from an EMBL/GenBank/DDBJ whole genome shotgun (WGS) entry which is preliminary data.</text>
</comment>
<evidence type="ECO:0000256" key="1">
    <source>
        <dbReference type="SAM" id="MobiDB-lite"/>
    </source>
</evidence>
<dbReference type="Proteomes" id="UP001597171">
    <property type="component" value="Unassembled WGS sequence"/>
</dbReference>
<reference evidence="3" key="1">
    <citation type="journal article" date="2019" name="Int. J. Syst. Evol. Microbiol.">
        <title>The Global Catalogue of Microorganisms (GCM) 10K type strain sequencing project: providing services to taxonomists for standard genome sequencing and annotation.</title>
        <authorList>
            <consortium name="The Broad Institute Genomics Platform"/>
            <consortium name="The Broad Institute Genome Sequencing Center for Infectious Disease"/>
            <person name="Wu L."/>
            <person name="Ma J."/>
        </authorList>
    </citation>
    <scope>NUCLEOTIDE SEQUENCE [LARGE SCALE GENOMIC DNA]</scope>
    <source>
        <strain evidence="3">CCUG 61696</strain>
    </source>
</reference>
<sequence>RSDRPRDDRRERGGQTAPFASSGPKRPERGPDPDSPFAKLLALKAQLETGGRSKGPDGGDA</sequence>
<gene>
    <name evidence="2" type="ORF">ACFQ4O_14045</name>
</gene>
<proteinExistence type="predicted"/>
<evidence type="ECO:0000313" key="2">
    <source>
        <dbReference type="EMBL" id="MFD1333121.1"/>
    </source>
</evidence>
<accession>A0ABW3ZAA5</accession>
<feature type="non-terminal residue" evidence="2">
    <location>
        <position position="1"/>
    </location>
</feature>
<feature type="region of interest" description="Disordered" evidence="1">
    <location>
        <begin position="1"/>
        <end position="36"/>
    </location>
</feature>
<dbReference type="RefSeq" id="WP_378776391.1">
    <property type="nucleotide sequence ID" value="NZ_JBHTMX010000170.1"/>
</dbReference>
<feature type="compositionally biased region" description="Basic and acidic residues" evidence="1">
    <location>
        <begin position="1"/>
        <end position="13"/>
    </location>
</feature>